<evidence type="ECO:0000313" key="2">
    <source>
        <dbReference type="Proteomes" id="UP001054945"/>
    </source>
</evidence>
<gene>
    <name evidence="1" type="ORF">CEXT_791001</name>
</gene>
<keyword evidence="2" id="KW-1185">Reference proteome</keyword>
<reference evidence="1 2" key="1">
    <citation type="submission" date="2021-06" db="EMBL/GenBank/DDBJ databases">
        <title>Caerostris extrusa draft genome.</title>
        <authorList>
            <person name="Kono N."/>
            <person name="Arakawa K."/>
        </authorList>
    </citation>
    <scope>NUCLEOTIDE SEQUENCE [LARGE SCALE GENOMIC DNA]</scope>
</reference>
<dbReference type="Proteomes" id="UP001054945">
    <property type="component" value="Unassembled WGS sequence"/>
</dbReference>
<name>A0AAV4V2Y4_CAEEX</name>
<organism evidence="1 2">
    <name type="scientific">Caerostris extrusa</name>
    <name type="common">Bark spider</name>
    <name type="synonym">Caerostris bankana</name>
    <dbReference type="NCBI Taxonomy" id="172846"/>
    <lineage>
        <taxon>Eukaryota</taxon>
        <taxon>Metazoa</taxon>
        <taxon>Ecdysozoa</taxon>
        <taxon>Arthropoda</taxon>
        <taxon>Chelicerata</taxon>
        <taxon>Arachnida</taxon>
        <taxon>Araneae</taxon>
        <taxon>Araneomorphae</taxon>
        <taxon>Entelegynae</taxon>
        <taxon>Araneoidea</taxon>
        <taxon>Araneidae</taxon>
        <taxon>Caerostris</taxon>
    </lineage>
</organism>
<comment type="caution">
    <text evidence="1">The sequence shown here is derived from an EMBL/GenBank/DDBJ whole genome shotgun (WGS) entry which is preliminary data.</text>
</comment>
<sequence>MRPLDMNIRPLMYINMKPLMYINMRPLDMNMRPLMYINMKHDINMRHLDMNMRPLIEKKEEVLQMSCDHMILAIRTTLLQNPKAHRQITSVTTCDTNFLGGVGQMAADQLPASQRMFGTTRKSN</sequence>
<accession>A0AAV4V2Y4</accession>
<proteinExistence type="predicted"/>
<dbReference type="AlphaFoldDB" id="A0AAV4V2Y4"/>
<evidence type="ECO:0000313" key="1">
    <source>
        <dbReference type="EMBL" id="GIY64203.1"/>
    </source>
</evidence>
<dbReference type="EMBL" id="BPLR01013843">
    <property type="protein sequence ID" value="GIY64203.1"/>
    <property type="molecule type" value="Genomic_DNA"/>
</dbReference>
<protein>
    <submittedName>
        <fullName evidence="1">Uncharacterized protein</fullName>
    </submittedName>
</protein>